<evidence type="ECO:0000313" key="12">
    <source>
        <dbReference type="Proteomes" id="UP000032452"/>
    </source>
</evidence>
<reference evidence="11 12" key="1">
    <citation type="submission" date="2015-02" db="EMBL/GenBank/DDBJ databases">
        <title>Draft genome of a novel marine cyanobacterium (Chroococcales) isolated from South Atlantic Ocean.</title>
        <authorList>
            <person name="Rigonato J."/>
            <person name="Alvarenga D.O."/>
            <person name="Branco L.H."/>
            <person name="Varani A.M."/>
            <person name="Brandini F.P."/>
            <person name="Fiore M.F."/>
        </authorList>
    </citation>
    <scope>NUCLEOTIDE SEQUENCE [LARGE SCALE GENOMIC DNA]</scope>
    <source>
        <strain evidence="11 12">CENA595</strain>
    </source>
</reference>
<dbReference type="GO" id="GO:0004674">
    <property type="term" value="F:protein serine/threonine kinase activity"/>
    <property type="evidence" value="ECO:0007669"/>
    <property type="project" value="UniProtKB-KW"/>
</dbReference>
<comment type="caution">
    <text evidence="11">The sequence shown here is derived from an EMBL/GenBank/DDBJ whole genome shotgun (WGS) entry which is preliminary data.</text>
</comment>
<dbReference type="STRING" id="1618023.UH38_16405"/>
<keyword evidence="4 9" id="KW-0547">Nucleotide-binding</keyword>
<dbReference type="Pfam" id="PF00069">
    <property type="entry name" value="Pkinase"/>
    <property type="match status" value="1"/>
</dbReference>
<accession>A0A0D8ZR35</accession>
<organism evidence="11 12">
    <name type="scientific">Aliterella atlantica CENA595</name>
    <dbReference type="NCBI Taxonomy" id="1618023"/>
    <lineage>
        <taxon>Bacteria</taxon>
        <taxon>Bacillati</taxon>
        <taxon>Cyanobacteriota</taxon>
        <taxon>Cyanophyceae</taxon>
        <taxon>Chroococcidiopsidales</taxon>
        <taxon>Aliterellaceae</taxon>
        <taxon>Aliterella</taxon>
    </lineage>
</organism>
<evidence type="ECO:0000256" key="8">
    <source>
        <dbReference type="ARBA" id="ARBA00048679"/>
    </source>
</evidence>
<evidence type="ECO:0000256" key="1">
    <source>
        <dbReference type="ARBA" id="ARBA00012513"/>
    </source>
</evidence>
<name>A0A0D8ZR35_9CYAN</name>
<dbReference type="SUPFAM" id="SSF56112">
    <property type="entry name" value="Protein kinase-like (PK-like)"/>
    <property type="match status" value="1"/>
</dbReference>
<keyword evidence="2 11" id="KW-0723">Serine/threonine-protein kinase</keyword>
<gene>
    <name evidence="11" type="ORF">UH38_16405</name>
</gene>
<dbReference type="PROSITE" id="PS00107">
    <property type="entry name" value="PROTEIN_KINASE_ATP"/>
    <property type="match status" value="1"/>
</dbReference>
<evidence type="ECO:0000256" key="9">
    <source>
        <dbReference type="PROSITE-ProRule" id="PRU10141"/>
    </source>
</evidence>
<evidence type="ECO:0000256" key="4">
    <source>
        <dbReference type="ARBA" id="ARBA00022741"/>
    </source>
</evidence>
<dbReference type="RefSeq" id="WP_045055765.1">
    <property type="nucleotide sequence ID" value="NZ_CAWMDP010000005.1"/>
</dbReference>
<comment type="catalytic activity">
    <reaction evidence="7">
        <text>L-threonyl-[protein] + ATP = O-phospho-L-threonyl-[protein] + ADP + H(+)</text>
        <dbReference type="Rhea" id="RHEA:46608"/>
        <dbReference type="Rhea" id="RHEA-COMP:11060"/>
        <dbReference type="Rhea" id="RHEA-COMP:11605"/>
        <dbReference type="ChEBI" id="CHEBI:15378"/>
        <dbReference type="ChEBI" id="CHEBI:30013"/>
        <dbReference type="ChEBI" id="CHEBI:30616"/>
        <dbReference type="ChEBI" id="CHEBI:61977"/>
        <dbReference type="ChEBI" id="CHEBI:456216"/>
        <dbReference type="EC" id="2.7.11.1"/>
    </reaction>
</comment>
<evidence type="ECO:0000259" key="10">
    <source>
        <dbReference type="PROSITE" id="PS50011"/>
    </source>
</evidence>
<sequence>MEVYCTRSACPRPQNHFADLDDTAILKSVQQKYCTSCGMPLILVGRYLPQKLLGKGGFGAAFLARDRYTPGIRKCVVKQFKPAGDLTPSQIDTAQKLFEREAEVLEQIGNQSNQIPDLFAFFEITVPSLQAGKQDRFFYLVQEFIDGRNLEEELQEKGQFSEAEVLEVLTEVLKVLKFVHDGGSIHRDIKPSNIMRHRNGRLYLLDFGAVKQVASTASTSGSSTGIYSMGFAPPEQMSGGQVYPSTDLYALAVTCLMLLTGKEAIELFDGFSNQWDWRSHANTSNTLANVLDKMLQSAPNQRFGSAQEVLTALNTPPASPAS</sequence>
<dbReference type="NCBIfam" id="NF045510">
    <property type="entry name" value="4Cys_prefix_kin"/>
    <property type="match status" value="1"/>
</dbReference>
<evidence type="ECO:0000256" key="5">
    <source>
        <dbReference type="ARBA" id="ARBA00022777"/>
    </source>
</evidence>
<dbReference type="Gene3D" id="3.30.200.20">
    <property type="entry name" value="Phosphorylase Kinase, domain 1"/>
    <property type="match status" value="1"/>
</dbReference>
<dbReference type="EC" id="2.7.11.1" evidence="1"/>
<proteinExistence type="predicted"/>
<keyword evidence="5 11" id="KW-0418">Kinase</keyword>
<keyword evidence="6 9" id="KW-0067">ATP-binding</keyword>
<comment type="catalytic activity">
    <reaction evidence="8">
        <text>L-seryl-[protein] + ATP = O-phospho-L-seryl-[protein] + ADP + H(+)</text>
        <dbReference type="Rhea" id="RHEA:17989"/>
        <dbReference type="Rhea" id="RHEA-COMP:9863"/>
        <dbReference type="Rhea" id="RHEA-COMP:11604"/>
        <dbReference type="ChEBI" id="CHEBI:15378"/>
        <dbReference type="ChEBI" id="CHEBI:29999"/>
        <dbReference type="ChEBI" id="CHEBI:30616"/>
        <dbReference type="ChEBI" id="CHEBI:83421"/>
        <dbReference type="ChEBI" id="CHEBI:456216"/>
        <dbReference type="EC" id="2.7.11.1"/>
    </reaction>
</comment>
<dbReference type="Gene3D" id="1.10.510.10">
    <property type="entry name" value="Transferase(Phosphotransferase) domain 1"/>
    <property type="match status" value="1"/>
</dbReference>
<dbReference type="SMART" id="SM00220">
    <property type="entry name" value="S_TKc"/>
    <property type="match status" value="1"/>
</dbReference>
<dbReference type="Proteomes" id="UP000032452">
    <property type="component" value="Unassembled WGS sequence"/>
</dbReference>
<dbReference type="OrthoDB" id="428645at2"/>
<dbReference type="EMBL" id="JYON01000018">
    <property type="protein sequence ID" value="KJH70812.1"/>
    <property type="molecule type" value="Genomic_DNA"/>
</dbReference>
<feature type="domain" description="Protein kinase" evidence="10">
    <location>
        <begin position="47"/>
        <end position="314"/>
    </location>
</feature>
<evidence type="ECO:0000313" key="11">
    <source>
        <dbReference type="EMBL" id="KJH70812.1"/>
    </source>
</evidence>
<dbReference type="InterPro" id="IPR000719">
    <property type="entry name" value="Prot_kinase_dom"/>
</dbReference>
<evidence type="ECO:0000256" key="2">
    <source>
        <dbReference type="ARBA" id="ARBA00022527"/>
    </source>
</evidence>
<dbReference type="GO" id="GO:0005524">
    <property type="term" value="F:ATP binding"/>
    <property type="evidence" value="ECO:0007669"/>
    <property type="project" value="UniProtKB-UniRule"/>
</dbReference>
<keyword evidence="12" id="KW-1185">Reference proteome</keyword>
<dbReference type="PANTHER" id="PTHR24363">
    <property type="entry name" value="SERINE/THREONINE PROTEIN KINASE"/>
    <property type="match status" value="1"/>
</dbReference>
<dbReference type="InterPro" id="IPR011009">
    <property type="entry name" value="Kinase-like_dom_sf"/>
</dbReference>
<protein>
    <recommendedName>
        <fullName evidence="1">non-specific serine/threonine protein kinase</fullName>
        <ecNumber evidence="1">2.7.11.1</ecNumber>
    </recommendedName>
</protein>
<dbReference type="CDD" id="cd14014">
    <property type="entry name" value="STKc_PknB_like"/>
    <property type="match status" value="1"/>
</dbReference>
<evidence type="ECO:0000256" key="6">
    <source>
        <dbReference type="ARBA" id="ARBA00022840"/>
    </source>
</evidence>
<dbReference type="PANTHER" id="PTHR24363:SF0">
    <property type="entry name" value="SERINE_THREONINE KINASE LIKE DOMAIN CONTAINING 1"/>
    <property type="match status" value="1"/>
</dbReference>
<dbReference type="AlphaFoldDB" id="A0A0D8ZR35"/>
<evidence type="ECO:0000256" key="3">
    <source>
        <dbReference type="ARBA" id="ARBA00022679"/>
    </source>
</evidence>
<feature type="binding site" evidence="9">
    <location>
        <position position="78"/>
    </location>
    <ligand>
        <name>ATP</name>
        <dbReference type="ChEBI" id="CHEBI:30616"/>
    </ligand>
</feature>
<evidence type="ECO:0000256" key="7">
    <source>
        <dbReference type="ARBA" id="ARBA00047899"/>
    </source>
</evidence>
<dbReference type="InterPro" id="IPR017441">
    <property type="entry name" value="Protein_kinase_ATP_BS"/>
</dbReference>
<feature type="non-terminal residue" evidence="11">
    <location>
        <position position="322"/>
    </location>
</feature>
<keyword evidence="3" id="KW-0808">Transferase</keyword>
<dbReference type="PROSITE" id="PS50011">
    <property type="entry name" value="PROTEIN_KINASE_DOM"/>
    <property type="match status" value="1"/>
</dbReference>